<keyword evidence="2" id="KW-1185">Reference proteome</keyword>
<organism evidence="1 2">
    <name type="scientific">Streptomyces vulcanius</name>
    <dbReference type="NCBI Taxonomy" id="1441876"/>
    <lineage>
        <taxon>Bacteria</taxon>
        <taxon>Bacillati</taxon>
        <taxon>Actinomycetota</taxon>
        <taxon>Actinomycetes</taxon>
        <taxon>Kitasatosporales</taxon>
        <taxon>Streptomycetaceae</taxon>
        <taxon>Streptomyces</taxon>
    </lineage>
</organism>
<dbReference type="RefSeq" id="WP_381183764.1">
    <property type="nucleotide sequence ID" value="NZ_JBHSFK010000040.1"/>
</dbReference>
<proteinExistence type="predicted"/>
<evidence type="ECO:0000313" key="1">
    <source>
        <dbReference type="EMBL" id="MFC4506090.1"/>
    </source>
</evidence>
<name>A0ABV9B4X2_9ACTN</name>
<reference evidence="2" key="1">
    <citation type="journal article" date="2019" name="Int. J. Syst. Evol. Microbiol.">
        <title>The Global Catalogue of Microorganisms (GCM) 10K type strain sequencing project: providing services to taxonomists for standard genome sequencing and annotation.</title>
        <authorList>
            <consortium name="The Broad Institute Genomics Platform"/>
            <consortium name="The Broad Institute Genome Sequencing Center for Infectious Disease"/>
            <person name="Wu L."/>
            <person name="Ma J."/>
        </authorList>
    </citation>
    <scope>NUCLEOTIDE SEQUENCE [LARGE SCALE GENOMIC DNA]</scope>
    <source>
        <strain evidence="2">CGMCC 4.7177</strain>
    </source>
</reference>
<accession>A0ABV9B4X2</accession>
<dbReference type="Proteomes" id="UP001595839">
    <property type="component" value="Unassembled WGS sequence"/>
</dbReference>
<gene>
    <name evidence="1" type="ORF">ACFPIH_42740</name>
</gene>
<sequence length="85" mass="8729">MDEREQPPQLLSIQPGNIASGALQTLSHFQETTIARGMPFMGTRKKLAVAAAAAGLGLAFSGQAQAADYEKSTADGCASAVGAYD</sequence>
<dbReference type="EMBL" id="JBHSFK010000040">
    <property type="protein sequence ID" value="MFC4506090.1"/>
    <property type="molecule type" value="Genomic_DNA"/>
</dbReference>
<comment type="caution">
    <text evidence="1">The sequence shown here is derived from an EMBL/GenBank/DDBJ whole genome shotgun (WGS) entry which is preliminary data.</text>
</comment>
<protein>
    <submittedName>
        <fullName evidence="1">Uncharacterized protein</fullName>
    </submittedName>
</protein>
<evidence type="ECO:0000313" key="2">
    <source>
        <dbReference type="Proteomes" id="UP001595839"/>
    </source>
</evidence>